<reference evidence="3 4" key="1">
    <citation type="submission" date="2016-11" db="EMBL/GenBank/DDBJ databases">
        <authorList>
            <person name="Jaros S."/>
            <person name="Januszkiewicz K."/>
            <person name="Wedrychowicz H."/>
        </authorList>
    </citation>
    <scope>NUCLEOTIDE SEQUENCE [LARGE SCALE GENOMIC DNA]</scope>
    <source>
        <strain evidence="3 4">DSM 26910</strain>
    </source>
</reference>
<sequence>MNVTQYLFENTAEWQKNFILGNKEVISFHELFAQSSRLASYLSATTGSSNNIILVSQNNSFFLVCYLGIMMSGNVCIPLDPTTEQKNFEYIIQKSKADFCFIETRIQQKLKIATPEAITEKTLSQLTAGQSLFSFSEPFNGNLPAQIIFTSGSTGLPKGVVLSHNNIIANTDSILQYLHLTPHDIIEVVLPFFYCYGLSLLHTHLRVGGSMVLNNNFILIGSVLNDINKYKCTGFAGVPSHFQILLRKSKNFRNTNFQSLRYVTQAGGKLHKIFIEEFTDAFPEIDFFVMYGQTEATARLSYLAPNELKNKLGSIGKGIPSVQLKVVNQKGEEVTAGETGEIIAKGKNVMLGYYEEPELTEQTIKNGWLYTGDIGTIDSDGYIYLTARNKEFIKVAGKRVSPKEIEEVIVSFPQVVDCTIKAIQDDITGDAIKAVVVIEEDPGNNITEEKLKSYCAEKLAPHKVPHHIEFSKKININSAGKKVKTLNS</sequence>
<dbReference type="Proteomes" id="UP000184164">
    <property type="component" value="Unassembled WGS sequence"/>
</dbReference>
<dbReference type="Pfam" id="PF13193">
    <property type="entry name" value="AMP-binding_C"/>
    <property type="match status" value="1"/>
</dbReference>
<dbReference type="EMBL" id="FQUM01000005">
    <property type="protein sequence ID" value="SHF42911.1"/>
    <property type="molecule type" value="Genomic_DNA"/>
</dbReference>
<evidence type="ECO:0000259" key="1">
    <source>
        <dbReference type="Pfam" id="PF00501"/>
    </source>
</evidence>
<gene>
    <name evidence="3" type="ORF">SAMN05444274_105185</name>
</gene>
<dbReference type="InterPro" id="IPR025110">
    <property type="entry name" value="AMP-bd_C"/>
</dbReference>
<dbReference type="STRING" id="1484053.SAMN05444274_105185"/>
<dbReference type="Gene3D" id="3.40.50.12780">
    <property type="entry name" value="N-terminal domain of ligase-like"/>
    <property type="match status" value="1"/>
</dbReference>
<organism evidence="3 4">
    <name type="scientific">Mariniphaga anaerophila</name>
    <dbReference type="NCBI Taxonomy" id="1484053"/>
    <lineage>
        <taxon>Bacteria</taxon>
        <taxon>Pseudomonadati</taxon>
        <taxon>Bacteroidota</taxon>
        <taxon>Bacteroidia</taxon>
        <taxon>Marinilabiliales</taxon>
        <taxon>Prolixibacteraceae</taxon>
        <taxon>Mariniphaga</taxon>
    </lineage>
</organism>
<dbReference type="RefSeq" id="WP_073002045.1">
    <property type="nucleotide sequence ID" value="NZ_FQUM01000005.1"/>
</dbReference>
<dbReference type="InterPro" id="IPR000873">
    <property type="entry name" value="AMP-dep_synth/lig_dom"/>
</dbReference>
<feature type="domain" description="AMP-dependent synthetase/ligase" evidence="1">
    <location>
        <begin position="21"/>
        <end position="354"/>
    </location>
</feature>
<proteinExistence type="predicted"/>
<dbReference type="AlphaFoldDB" id="A0A1M5BK30"/>
<evidence type="ECO:0000313" key="3">
    <source>
        <dbReference type="EMBL" id="SHF42911.1"/>
    </source>
</evidence>
<dbReference type="PROSITE" id="PS00455">
    <property type="entry name" value="AMP_BINDING"/>
    <property type="match status" value="1"/>
</dbReference>
<dbReference type="SUPFAM" id="SSF56801">
    <property type="entry name" value="Acetyl-CoA synthetase-like"/>
    <property type="match status" value="1"/>
</dbReference>
<dbReference type="OrthoDB" id="9765680at2"/>
<dbReference type="Pfam" id="PF00501">
    <property type="entry name" value="AMP-binding"/>
    <property type="match status" value="1"/>
</dbReference>
<evidence type="ECO:0000259" key="2">
    <source>
        <dbReference type="Pfam" id="PF13193"/>
    </source>
</evidence>
<keyword evidence="4" id="KW-1185">Reference proteome</keyword>
<evidence type="ECO:0000313" key="4">
    <source>
        <dbReference type="Proteomes" id="UP000184164"/>
    </source>
</evidence>
<dbReference type="PANTHER" id="PTHR24096">
    <property type="entry name" value="LONG-CHAIN-FATTY-ACID--COA LIGASE"/>
    <property type="match status" value="1"/>
</dbReference>
<keyword evidence="3" id="KW-0436">Ligase</keyword>
<dbReference type="Gene3D" id="3.30.300.30">
    <property type="match status" value="1"/>
</dbReference>
<dbReference type="PANTHER" id="PTHR24096:SF267">
    <property type="entry name" value="MALONATE--COA LIGASE ACSF3, MITOCHONDRIAL"/>
    <property type="match status" value="1"/>
</dbReference>
<dbReference type="InterPro" id="IPR020845">
    <property type="entry name" value="AMP-binding_CS"/>
</dbReference>
<accession>A0A1M5BK30</accession>
<dbReference type="InterPro" id="IPR045851">
    <property type="entry name" value="AMP-bd_C_sf"/>
</dbReference>
<dbReference type="GO" id="GO:0016405">
    <property type="term" value="F:CoA-ligase activity"/>
    <property type="evidence" value="ECO:0007669"/>
    <property type="project" value="TreeGrafter"/>
</dbReference>
<protein>
    <submittedName>
        <fullName evidence="3">Acyl-CoA synthetase (AMP-forming)/AMP-acid ligase II</fullName>
    </submittedName>
</protein>
<feature type="domain" description="AMP-binding enzyme C-terminal" evidence="2">
    <location>
        <begin position="404"/>
        <end position="481"/>
    </location>
</feature>
<name>A0A1M5BK30_9BACT</name>
<dbReference type="InterPro" id="IPR042099">
    <property type="entry name" value="ANL_N_sf"/>
</dbReference>